<evidence type="ECO:0000256" key="2">
    <source>
        <dbReference type="ARBA" id="ARBA00022723"/>
    </source>
</evidence>
<organism evidence="8 9">
    <name type="scientific">Parastrongyloides trichosuri</name>
    <name type="common">Possum-specific nematode worm</name>
    <dbReference type="NCBI Taxonomy" id="131310"/>
    <lineage>
        <taxon>Eukaryota</taxon>
        <taxon>Metazoa</taxon>
        <taxon>Ecdysozoa</taxon>
        <taxon>Nematoda</taxon>
        <taxon>Chromadorea</taxon>
        <taxon>Rhabditida</taxon>
        <taxon>Tylenchina</taxon>
        <taxon>Panagrolaimomorpha</taxon>
        <taxon>Strongyloidoidea</taxon>
        <taxon>Strongyloididae</taxon>
        <taxon>Parastrongyloides</taxon>
    </lineage>
</organism>
<dbReference type="GO" id="GO:0006508">
    <property type="term" value="P:proteolysis"/>
    <property type="evidence" value="ECO:0007669"/>
    <property type="project" value="UniProtKB-KW"/>
</dbReference>
<dbReference type="GO" id="GO:0009986">
    <property type="term" value="C:cell surface"/>
    <property type="evidence" value="ECO:0007669"/>
    <property type="project" value="InterPro"/>
</dbReference>
<dbReference type="InterPro" id="IPR001506">
    <property type="entry name" value="Peptidase_M12A"/>
</dbReference>
<evidence type="ECO:0000256" key="3">
    <source>
        <dbReference type="ARBA" id="ARBA00022801"/>
    </source>
</evidence>
<evidence type="ECO:0000259" key="7">
    <source>
        <dbReference type="Pfam" id="PF01400"/>
    </source>
</evidence>
<dbReference type="AlphaFoldDB" id="A0A0N4Z897"/>
<feature type="chain" id="PRO_5005891270" evidence="6">
    <location>
        <begin position="23"/>
        <end position="525"/>
    </location>
</feature>
<dbReference type="GO" id="GO:0004222">
    <property type="term" value="F:metalloendopeptidase activity"/>
    <property type="evidence" value="ECO:0007669"/>
    <property type="project" value="InterPro"/>
</dbReference>
<evidence type="ECO:0000256" key="6">
    <source>
        <dbReference type="SAM" id="SignalP"/>
    </source>
</evidence>
<keyword evidence="1" id="KW-0645">Protease</keyword>
<dbReference type="PANTHER" id="PTHR10127">
    <property type="entry name" value="DISCOIDIN, CUB, EGF, LAMININ , AND ZINC METALLOPROTEASE DOMAIN CONTAINING"/>
    <property type="match status" value="1"/>
</dbReference>
<dbReference type="WBParaSite" id="PTRK_0000348300.1">
    <property type="protein sequence ID" value="PTRK_0000348300.1"/>
    <property type="gene ID" value="PTRK_0000348300"/>
</dbReference>
<keyword evidence="3" id="KW-0378">Hydrolase</keyword>
<dbReference type="PANTHER" id="PTHR10127:SF780">
    <property type="entry name" value="METALLOENDOPEPTIDASE"/>
    <property type="match status" value="1"/>
</dbReference>
<dbReference type="Pfam" id="PF01400">
    <property type="entry name" value="Astacin"/>
    <property type="match status" value="1"/>
</dbReference>
<proteinExistence type="predicted"/>
<dbReference type="Gene3D" id="3.40.390.10">
    <property type="entry name" value="Collagenase (Catalytic Domain)"/>
    <property type="match status" value="1"/>
</dbReference>
<name>A0A0N4Z897_PARTI</name>
<dbReference type="Proteomes" id="UP000038045">
    <property type="component" value="Unplaced"/>
</dbReference>
<dbReference type="InterPro" id="IPR001534">
    <property type="entry name" value="Transthyretin-like"/>
</dbReference>
<feature type="domain" description="Peptidase M12A" evidence="7">
    <location>
        <begin position="236"/>
        <end position="327"/>
    </location>
</feature>
<evidence type="ECO:0000313" key="8">
    <source>
        <dbReference type="Proteomes" id="UP000038045"/>
    </source>
</evidence>
<evidence type="ECO:0000313" key="9">
    <source>
        <dbReference type="WBParaSite" id="PTRK_0000348300.1"/>
    </source>
</evidence>
<evidence type="ECO:0000256" key="1">
    <source>
        <dbReference type="ARBA" id="ARBA00022670"/>
    </source>
</evidence>
<feature type="signal peptide" evidence="6">
    <location>
        <begin position="1"/>
        <end position="22"/>
    </location>
</feature>
<evidence type="ECO:0000256" key="4">
    <source>
        <dbReference type="ARBA" id="ARBA00022833"/>
    </source>
</evidence>
<dbReference type="Pfam" id="PF01060">
    <property type="entry name" value="TTR-52"/>
    <property type="match status" value="1"/>
</dbReference>
<keyword evidence="4" id="KW-0862">Zinc</keyword>
<keyword evidence="6" id="KW-0732">Signal</keyword>
<accession>A0A0N4Z897</accession>
<dbReference type="GO" id="GO:0046872">
    <property type="term" value="F:metal ion binding"/>
    <property type="evidence" value="ECO:0007669"/>
    <property type="project" value="UniProtKB-KW"/>
</dbReference>
<keyword evidence="2" id="KW-0479">Metal-binding</keyword>
<keyword evidence="5" id="KW-0482">Metalloprotease</keyword>
<dbReference type="InterPro" id="IPR024079">
    <property type="entry name" value="MetalloPept_cat_dom_sf"/>
</dbReference>
<protein>
    <submittedName>
        <fullName evidence="9">Astacin domain-containing protein</fullName>
    </submittedName>
</protein>
<dbReference type="SUPFAM" id="SSF55486">
    <property type="entry name" value="Metalloproteases ('zincins'), catalytic domain"/>
    <property type="match status" value="1"/>
</dbReference>
<reference evidence="9" key="1">
    <citation type="submission" date="2017-02" db="UniProtKB">
        <authorList>
            <consortium name="WormBaseParasite"/>
        </authorList>
    </citation>
    <scope>IDENTIFICATION</scope>
</reference>
<sequence>MLFINLVLFIFSISFFIEKVNTKKLPQSSSIDVPYLFTGITACNGSRLANVKLGLWTRRGLFKTHVLLSKNHTDKYGLFTLKTYVPSNLQKELQLCFRYNCDVNDHRRNPHKKEYCKYVSSFRCLWDGATKGIKCKLLAELQDKTVGHVHYPSVSLLTTKKKKIYEIKEWNVKSNISYFVATDFENSTEVKEQIKIAIKEIQNNTCIKFENKEQKIENKSGINFIKSHKWQFSPVLRKDGNKYVQINLLYLNLSKIEMFNYSYQPIQNYTGYYDFGSIMHFNSTMFSVDEKIETTRPIVKYGNYYETSMGKIAEASFYDYRALNKYYCPNFTNMTCGKSPDPCFFEGYRDPRNQSKCICRLEHYDNQCRSVSTTFSSSCGYSYIMTKRFLQKWIRSEINSCEYSIQANDTKKHVFLRLPSFKGIFEKKDCSLENSINIDYKKNKSEPGLCLCYNKDFESIEIVSESNFIYIGYRFHWYKTFVYFEYMEVNSTNFKYSDLSDDQKMAVLRNVTRDQVENNHDDSVE</sequence>
<evidence type="ECO:0000256" key="5">
    <source>
        <dbReference type="ARBA" id="ARBA00023049"/>
    </source>
</evidence>
<keyword evidence="8" id="KW-1185">Reference proteome</keyword>